<accession>A0ACB8D7W4</accession>
<gene>
    <name evidence="1" type="ORF">HPB49_021067</name>
</gene>
<dbReference type="EMBL" id="CM023472">
    <property type="protein sequence ID" value="KAH7960544.1"/>
    <property type="molecule type" value="Genomic_DNA"/>
</dbReference>
<organism evidence="1 2">
    <name type="scientific">Dermacentor silvarum</name>
    <name type="common">Tick</name>
    <dbReference type="NCBI Taxonomy" id="543639"/>
    <lineage>
        <taxon>Eukaryota</taxon>
        <taxon>Metazoa</taxon>
        <taxon>Ecdysozoa</taxon>
        <taxon>Arthropoda</taxon>
        <taxon>Chelicerata</taxon>
        <taxon>Arachnida</taxon>
        <taxon>Acari</taxon>
        <taxon>Parasitiformes</taxon>
        <taxon>Ixodida</taxon>
        <taxon>Ixodoidea</taxon>
        <taxon>Ixodidae</taxon>
        <taxon>Rhipicephalinae</taxon>
        <taxon>Dermacentor</taxon>
    </lineage>
</organism>
<proteinExistence type="predicted"/>
<sequence>MHPDRHKGRRQARTQALARIFGDCTSDTPVLYTDVARCPQRRAVCLVVLDSTDTLRASATLNTVDSGMAEEAAIARAISYMLQPYRHRMDPSQWSLISNRVQDFGTRDGDTLHTPHPDIITPHSVT</sequence>
<reference evidence="1" key="1">
    <citation type="submission" date="2020-05" db="EMBL/GenBank/DDBJ databases">
        <title>Large-scale comparative analyses of tick genomes elucidate their genetic diversity and vector capacities.</title>
        <authorList>
            <person name="Jia N."/>
            <person name="Wang J."/>
            <person name="Shi W."/>
            <person name="Du L."/>
            <person name="Sun Y."/>
            <person name="Zhan W."/>
            <person name="Jiang J."/>
            <person name="Wang Q."/>
            <person name="Zhang B."/>
            <person name="Ji P."/>
            <person name="Sakyi L.B."/>
            <person name="Cui X."/>
            <person name="Yuan T."/>
            <person name="Jiang B."/>
            <person name="Yang W."/>
            <person name="Lam T.T.-Y."/>
            <person name="Chang Q."/>
            <person name="Ding S."/>
            <person name="Wang X."/>
            <person name="Zhu J."/>
            <person name="Ruan X."/>
            <person name="Zhao L."/>
            <person name="Wei J."/>
            <person name="Que T."/>
            <person name="Du C."/>
            <person name="Cheng J."/>
            <person name="Dai P."/>
            <person name="Han X."/>
            <person name="Huang E."/>
            <person name="Gao Y."/>
            <person name="Liu J."/>
            <person name="Shao H."/>
            <person name="Ye R."/>
            <person name="Li L."/>
            <person name="Wei W."/>
            <person name="Wang X."/>
            <person name="Wang C."/>
            <person name="Yang T."/>
            <person name="Huo Q."/>
            <person name="Li W."/>
            <person name="Guo W."/>
            <person name="Chen H."/>
            <person name="Zhou L."/>
            <person name="Ni X."/>
            <person name="Tian J."/>
            <person name="Zhou Y."/>
            <person name="Sheng Y."/>
            <person name="Liu T."/>
            <person name="Pan Y."/>
            <person name="Xia L."/>
            <person name="Li J."/>
            <person name="Zhao F."/>
            <person name="Cao W."/>
        </authorList>
    </citation>
    <scope>NUCLEOTIDE SEQUENCE</scope>
    <source>
        <strain evidence="1">Dsil-2018</strain>
    </source>
</reference>
<evidence type="ECO:0000313" key="1">
    <source>
        <dbReference type="EMBL" id="KAH7960544.1"/>
    </source>
</evidence>
<evidence type="ECO:0000313" key="2">
    <source>
        <dbReference type="Proteomes" id="UP000821865"/>
    </source>
</evidence>
<name>A0ACB8D7W4_DERSI</name>
<comment type="caution">
    <text evidence="1">The sequence shown here is derived from an EMBL/GenBank/DDBJ whole genome shotgun (WGS) entry which is preliminary data.</text>
</comment>
<keyword evidence="2" id="KW-1185">Reference proteome</keyword>
<protein>
    <submittedName>
        <fullName evidence="1">Uncharacterized protein</fullName>
    </submittedName>
</protein>
<dbReference type="Proteomes" id="UP000821865">
    <property type="component" value="Chromosome 3"/>
</dbReference>